<evidence type="ECO:0000256" key="1">
    <source>
        <dbReference type="SAM" id="MobiDB-lite"/>
    </source>
</evidence>
<comment type="caution">
    <text evidence="2">The sequence shown here is derived from an EMBL/GenBank/DDBJ whole genome shotgun (WGS) entry which is preliminary data.</text>
</comment>
<feature type="region of interest" description="Disordered" evidence="1">
    <location>
        <begin position="64"/>
        <end position="98"/>
    </location>
</feature>
<sequence>MSTTRGWCVSRPREAGLSTRRITFIGKETKQEPEKRLRARYRIHIHHGARYPVPTHTCLHSRLPALPRHSRLPAQPRSQPAQKQPLTSTALQPVSPDTAAYQPSTIASHLNLFSHYSILSLLFVSHKSHNQLALFP</sequence>
<dbReference type="AlphaFoldDB" id="A0A5B7D8V5"/>
<evidence type="ECO:0000313" key="3">
    <source>
        <dbReference type="Proteomes" id="UP000324222"/>
    </source>
</evidence>
<evidence type="ECO:0000313" key="2">
    <source>
        <dbReference type="EMBL" id="MPC17724.1"/>
    </source>
</evidence>
<feature type="compositionally biased region" description="Polar residues" evidence="1">
    <location>
        <begin position="76"/>
        <end position="92"/>
    </location>
</feature>
<proteinExistence type="predicted"/>
<accession>A0A5B7D8V5</accession>
<dbReference type="Proteomes" id="UP000324222">
    <property type="component" value="Unassembled WGS sequence"/>
</dbReference>
<gene>
    <name evidence="2" type="ORF">E2C01_010588</name>
</gene>
<reference evidence="2 3" key="1">
    <citation type="submission" date="2019-05" db="EMBL/GenBank/DDBJ databases">
        <title>Another draft genome of Portunus trituberculatus and its Hox gene families provides insights of decapod evolution.</title>
        <authorList>
            <person name="Jeong J.-H."/>
            <person name="Song I."/>
            <person name="Kim S."/>
            <person name="Choi T."/>
            <person name="Kim D."/>
            <person name="Ryu S."/>
            <person name="Kim W."/>
        </authorList>
    </citation>
    <scope>NUCLEOTIDE SEQUENCE [LARGE SCALE GENOMIC DNA]</scope>
    <source>
        <tissue evidence="2">Muscle</tissue>
    </source>
</reference>
<dbReference type="EMBL" id="VSRR010000616">
    <property type="protein sequence ID" value="MPC17724.1"/>
    <property type="molecule type" value="Genomic_DNA"/>
</dbReference>
<name>A0A5B7D8V5_PORTR</name>
<protein>
    <submittedName>
        <fullName evidence="2">Uncharacterized protein</fullName>
    </submittedName>
</protein>
<organism evidence="2 3">
    <name type="scientific">Portunus trituberculatus</name>
    <name type="common">Swimming crab</name>
    <name type="synonym">Neptunus trituberculatus</name>
    <dbReference type="NCBI Taxonomy" id="210409"/>
    <lineage>
        <taxon>Eukaryota</taxon>
        <taxon>Metazoa</taxon>
        <taxon>Ecdysozoa</taxon>
        <taxon>Arthropoda</taxon>
        <taxon>Crustacea</taxon>
        <taxon>Multicrustacea</taxon>
        <taxon>Malacostraca</taxon>
        <taxon>Eumalacostraca</taxon>
        <taxon>Eucarida</taxon>
        <taxon>Decapoda</taxon>
        <taxon>Pleocyemata</taxon>
        <taxon>Brachyura</taxon>
        <taxon>Eubrachyura</taxon>
        <taxon>Portunoidea</taxon>
        <taxon>Portunidae</taxon>
        <taxon>Portuninae</taxon>
        <taxon>Portunus</taxon>
    </lineage>
</organism>
<keyword evidence="3" id="KW-1185">Reference proteome</keyword>